<proteinExistence type="predicted"/>
<dbReference type="InterPro" id="IPR032710">
    <property type="entry name" value="NTF2-like_dom_sf"/>
</dbReference>
<gene>
    <name evidence="1" type="ORF">CC78DRAFT_570903</name>
</gene>
<dbReference type="SUPFAM" id="SSF54427">
    <property type="entry name" value="NTF2-like"/>
    <property type="match status" value="1"/>
</dbReference>
<dbReference type="EMBL" id="ML986669">
    <property type="protein sequence ID" value="KAF2260910.1"/>
    <property type="molecule type" value="Genomic_DNA"/>
</dbReference>
<dbReference type="OrthoDB" id="10264449at2759"/>
<sequence>MPLTKSHVLSLFTHLTANQPATFFAHVVDNVDWHVTGESHALAGHWHSKESFFRDSWMSVGPVLLRPMELSVEGVIAEADGRGLEGRACVEMRGKGVLGDGREYNNEYCWVVSFNEEGLITKVRAYLDTARLQNALKRND</sequence>
<comment type="caution">
    <text evidence="1">The sequence shown here is derived from an EMBL/GenBank/DDBJ whole genome shotgun (WGS) entry which is preliminary data.</text>
</comment>
<keyword evidence="2" id="KW-1185">Reference proteome</keyword>
<evidence type="ECO:0000313" key="2">
    <source>
        <dbReference type="Proteomes" id="UP000800093"/>
    </source>
</evidence>
<dbReference type="Gene3D" id="3.10.450.50">
    <property type="match status" value="1"/>
</dbReference>
<dbReference type="AlphaFoldDB" id="A0A9P4MX40"/>
<accession>A0A9P4MX40</accession>
<protein>
    <recommendedName>
        <fullName evidence="3">SnoaL-like domain-containing protein</fullName>
    </recommendedName>
</protein>
<reference evidence="2" key="1">
    <citation type="journal article" date="2020" name="Stud. Mycol.">
        <title>101 Dothideomycetes genomes: A test case for predicting lifestyles and emergence of pathogens.</title>
        <authorList>
            <person name="Haridas S."/>
            <person name="Albert R."/>
            <person name="Binder M."/>
            <person name="Bloem J."/>
            <person name="LaButti K."/>
            <person name="Salamov A."/>
            <person name="Andreopoulos B."/>
            <person name="Baker S."/>
            <person name="Barry K."/>
            <person name="Bills G."/>
            <person name="Bluhm B."/>
            <person name="Cannon C."/>
            <person name="Castanera R."/>
            <person name="Culley D."/>
            <person name="Daum C."/>
            <person name="Ezra D."/>
            <person name="Gonzalez J."/>
            <person name="Henrissat B."/>
            <person name="Kuo A."/>
            <person name="Liang C."/>
            <person name="Lipzen A."/>
            <person name="Lutzoni F."/>
            <person name="Magnuson J."/>
            <person name="Mondo S."/>
            <person name="Nolan M."/>
            <person name="Ohm R."/>
            <person name="Pangilinan J."/>
            <person name="Park H.-J."/>
            <person name="Ramirez L."/>
            <person name="Alfaro M."/>
            <person name="Sun H."/>
            <person name="Tritt A."/>
            <person name="Yoshinaga Y."/>
            <person name="Zwiers L.-H."/>
            <person name="Turgeon B."/>
            <person name="Goodwin S."/>
            <person name="Spatafora J."/>
            <person name="Crous P."/>
            <person name="Grigoriev I."/>
        </authorList>
    </citation>
    <scope>NUCLEOTIDE SEQUENCE [LARGE SCALE GENOMIC DNA]</scope>
    <source>
        <strain evidence="2">CBS 304.66</strain>
    </source>
</reference>
<evidence type="ECO:0000313" key="1">
    <source>
        <dbReference type="EMBL" id="KAF2260910.1"/>
    </source>
</evidence>
<evidence type="ECO:0008006" key="3">
    <source>
        <dbReference type="Google" id="ProtNLM"/>
    </source>
</evidence>
<organism evidence="1 2">
    <name type="scientific">Lojkania enalia</name>
    <dbReference type="NCBI Taxonomy" id="147567"/>
    <lineage>
        <taxon>Eukaryota</taxon>
        <taxon>Fungi</taxon>
        <taxon>Dikarya</taxon>
        <taxon>Ascomycota</taxon>
        <taxon>Pezizomycotina</taxon>
        <taxon>Dothideomycetes</taxon>
        <taxon>Pleosporomycetidae</taxon>
        <taxon>Pleosporales</taxon>
        <taxon>Pleosporales incertae sedis</taxon>
        <taxon>Lojkania</taxon>
    </lineage>
</organism>
<name>A0A9P4MX40_9PLEO</name>
<dbReference type="Proteomes" id="UP000800093">
    <property type="component" value="Unassembled WGS sequence"/>
</dbReference>